<evidence type="ECO:0000313" key="1">
    <source>
        <dbReference type="EMBL" id="HIX51162.1"/>
    </source>
</evidence>
<protein>
    <submittedName>
        <fullName evidence="1">Uncharacterized protein</fullName>
    </submittedName>
</protein>
<dbReference type="Proteomes" id="UP000886847">
    <property type="component" value="Unassembled WGS sequence"/>
</dbReference>
<dbReference type="EMBL" id="DXEW01000037">
    <property type="protein sequence ID" value="HIX51162.1"/>
    <property type="molecule type" value="Genomic_DNA"/>
</dbReference>
<gene>
    <name evidence="1" type="ORF">H9851_07790</name>
</gene>
<sequence>MFLLYCILFGENWCCGGQSQGRQDCCGNAAPAAEERCPCTYRICCRKECCCQKQVCGNQKTCCGQGNGYGGQGSGYGVYSGLNDCCGCSLSCCTGYGRHGSGGVCCDECYYRRQYALCGRCCE</sequence>
<organism evidence="1 2">
    <name type="scientific">Candidatus Borkfalkia faecavium</name>
    <dbReference type="NCBI Taxonomy" id="2838508"/>
    <lineage>
        <taxon>Bacteria</taxon>
        <taxon>Bacillati</taxon>
        <taxon>Bacillota</taxon>
        <taxon>Clostridia</taxon>
        <taxon>Christensenellales</taxon>
        <taxon>Christensenellaceae</taxon>
        <taxon>Candidatus Borkfalkia</taxon>
    </lineage>
</organism>
<reference evidence="1" key="2">
    <citation type="submission" date="2021-04" db="EMBL/GenBank/DDBJ databases">
        <authorList>
            <person name="Gilroy R."/>
        </authorList>
    </citation>
    <scope>NUCLEOTIDE SEQUENCE</scope>
    <source>
        <strain evidence="1">2189</strain>
    </source>
</reference>
<reference evidence="1" key="1">
    <citation type="journal article" date="2021" name="PeerJ">
        <title>Extensive microbial diversity within the chicken gut microbiome revealed by metagenomics and culture.</title>
        <authorList>
            <person name="Gilroy R."/>
            <person name="Ravi A."/>
            <person name="Getino M."/>
            <person name="Pursley I."/>
            <person name="Horton D.L."/>
            <person name="Alikhan N.F."/>
            <person name="Baker D."/>
            <person name="Gharbi K."/>
            <person name="Hall N."/>
            <person name="Watson M."/>
            <person name="Adriaenssens E.M."/>
            <person name="Foster-Nyarko E."/>
            <person name="Jarju S."/>
            <person name="Secka A."/>
            <person name="Antonio M."/>
            <person name="Oren A."/>
            <person name="Chaudhuri R.R."/>
            <person name="La Ragione R."/>
            <person name="Hildebrand F."/>
            <person name="Pallen M.J."/>
        </authorList>
    </citation>
    <scope>NUCLEOTIDE SEQUENCE</scope>
    <source>
        <strain evidence="1">2189</strain>
    </source>
</reference>
<proteinExistence type="predicted"/>
<name>A0A9D1W2N0_9FIRM</name>
<evidence type="ECO:0000313" key="2">
    <source>
        <dbReference type="Proteomes" id="UP000886847"/>
    </source>
</evidence>
<accession>A0A9D1W2N0</accession>
<dbReference type="AlphaFoldDB" id="A0A9D1W2N0"/>
<comment type="caution">
    <text evidence="1">The sequence shown here is derived from an EMBL/GenBank/DDBJ whole genome shotgun (WGS) entry which is preliminary data.</text>
</comment>